<keyword evidence="6" id="KW-0325">Glycoprotein</keyword>
<dbReference type="SUPFAM" id="SSF49344">
    <property type="entry name" value="CBD9-like"/>
    <property type="match status" value="1"/>
</dbReference>
<dbReference type="CDD" id="cd09631">
    <property type="entry name" value="DOMON_DOH"/>
    <property type="match status" value="1"/>
</dbReference>
<dbReference type="Pfam" id="PF03712">
    <property type="entry name" value="Cu2_monoox_C"/>
    <property type="match status" value="1"/>
</dbReference>
<feature type="transmembrane region" description="Helical" evidence="7">
    <location>
        <begin position="611"/>
        <end position="632"/>
    </location>
</feature>
<dbReference type="GeneID" id="109580940"/>
<dbReference type="Proteomes" id="UP000007879">
    <property type="component" value="Unassembled WGS sequence"/>
</dbReference>
<proteinExistence type="inferred from homology"/>
<dbReference type="InterPro" id="IPR014784">
    <property type="entry name" value="Cu2_ascorb_mOase-like_C"/>
</dbReference>
<name>A0AAN0IZY8_AMPQE</name>
<dbReference type="FunFam" id="2.60.120.230:FF:000001">
    <property type="entry name" value="Monooxygenase, DBH-like 1"/>
    <property type="match status" value="1"/>
</dbReference>
<dbReference type="InterPro" id="IPR036939">
    <property type="entry name" value="Cu2_ascorb_mOase_N_sf"/>
</dbReference>
<dbReference type="PROSITE" id="PS50836">
    <property type="entry name" value="DOMON"/>
    <property type="match status" value="1"/>
</dbReference>
<dbReference type="SMART" id="SM00664">
    <property type="entry name" value="DoH"/>
    <property type="match status" value="1"/>
</dbReference>
<dbReference type="PROSITE" id="PS51257">
    <property type="entry name" value="PROKAR_LIPOPROTEIN"/>
    <property type="match status" value="1"/>
</dbReference>
<dbReference type="KEGG" id="aqu:109580940"/>
<comment type="similarity">
    <text evidence="2">Belongs to the copper type II ascorbate-dependent monooxygenase family.</text>
</comment>
<dbReference type="PANTHER" id="PTHR10157">
    <property type="entry name" value="DOPAMINE BETA HYDROXYLASE RELATED"/>
    <property type="match status" value="1"/>
</dbReference>
<dbReference type="GO" id="GO:0005615">
    <property type="term" value="C:extracellular space"/>
    <property type="evidence" value="ECO:0007669"/>
    <property type="project" value="TreeGrafter"/>
</dbReference>
<feature type="signal peptide" evidence="8">
    <location>
        <begin position="1"/>
        <end position="19"/>
    </location>
</feature>
<keyword evidence="4 7" id="KW-0472">Membrane</keyword>
<evidence type="ECO:0000256" key="1">
    <source>
        <dbReference type="ARBA" id="ARBA00004370"/>
    </source>
</evidence>
<feature type="chain" id="PRO_5043045757" description="DOMON domain-containing protein" evidence="8">
    <location>
        <begin position="20"/>
        <end position="633"/>
    </location>
</feature>
<feature type="domain" description="DOMON" evidence="9">
    <location>
        <begin position="36"/>
        <end position="151"/>
    </location>
</feature>
<reference evidence="11" key="1">
    <citation type="journal article" date="2010" name="Nature">
        <title>The Amphimedon queenslandica genome and the evolution of animal complexity.</title>
        <authorList>
            <person name="Srivastava M."/>
            <person name="Simakov O."/>
            <person name="Chapman J."/>
            <person name="Fahey B."/>
            <person name="Gauthier M.E."/>
            <person name="Mitros T."/>
            <person name="Richards G.S."/>
            <person name="Conaco C."/>
            <person name="Dacre M."/>
            <person name="Hellsten U."/>
            <person name="Larroux C."/>
            <person name="Putnam N.H."/>
            <person name="Stanke M."/>
            <person name="Adamska M."/>
            <person name="Darling A."/>
            <person name="Degnan S.M."/>
            <person name="Oakley T.H."/>
            <person name="Plachetzki D.C."/>
            <person name="Zhai Y."/>
            <person name="Adamski M."/>
            <person name="Calcino A."/>
            <person name="Cummins S.F."/>
            <person name="Goodstein D.M."/>
            <person name="Harris C."/>
            <person name="Jackson D.J."/>
            <person name="Leys S.P."/>
            <person name="Shu S."/>
            <person name="Woodcroft B.J."/>
            <person name="Vervoort M."/>
            <person name="Kosik K.S."/>
            <person name="Manning G."/>
            <person name="Degnan B.M."/>
            <person name="Rokhsar D.S."/>
        </authorList>
    </citation>
    <scope>NUCLEOTIDE SEQUENCE [LARGE SCALE GENOMIC DNA]</scope>
</reference>
<evidence type="ECO:0000256" key="6">
    <source>
        <dbReference type="ARBA" id="ARBA00023180"/>
    </source>
</evidence>
<evidence type="ECO:0000256" key="4">
    <source>
        <dbReference type="ARBA" id="ARBA00023136"/>
    </source>
</evidence>
<dbReference type="GO" id="GO:0042421">
    <property type="term" value="P:norepinephrine biosynthetic process"/>
    <property type="evidence" value="ECO:0007669"/>
    <property type="project" value="TreeGrafter"/>
</dbReference>
<dbReference type="GO" id="GO:0006589">
    <property type="term" value="P:octopamine biosynthetic process"/>
    <property type="evidence" value="ECO:0007669"/>
    <property type="project" value="TreeGrafter"/>
</dbReference>
<evidence type="ECO:0000313" key="10">
    <source>
        <dbReference type="EnsemblMetazoa" id="XP_019850107.1"/>
    </source>
</evidence>
<dbReference type="InterPro" id="IPR024548">
    <property type="entry name" value="Cu2_monoox_C"/>
</dbReference>
<dbReference type="InterPro" id="IPR000323">
    <property type="entry name" value="Cu2_ascorb_mOase_N"/>
</dbReference>
<reference evidence="10" key="2">
    <citation type="submission" date="2024-06" db="UniProtKB">
        <authorList>
            <consortium name="EnsemblMetazoa"/>
        </authorList>
    </citation>
    <scope>IDENTIFICATION</scope>
</reference>
<dbReference type="Gene3D" id="2.60.120.230">
    <property type="match status" value="1"/>
</dbReference>
<dbReference type="Pfam" id="PF01082">
    <property type="entry name" value="Cu2_monooxygen"/>
    <property type="match status" value="1"/>
</dbReference>
<evidence type="ECO:0000256" key="7">
    <source>
        <dbReference type="SAM" id="Phobius"/>
    </source>
</evidence>
<dbReference type="PANTHER" id="PTHR10157:SF23">
    <property type="entry name" value="MOXD1 HOMOLOG 1"/>
    <property type="match status" value="1"/>
</dbReference>
<comment type="subcellular location">
    <subcellularLocation>
        <location evidence="1">Membrane</location>
    </subcellularLocation>
</comment>
<evidence type="ECO:0000256" key="3">
    <source>
        <dbReference type="ARBA" id="ARBA00022729"/>
    </source>
</evidence>
<dbReference type="GO" id="GO:0005507">
    <property type="term" value="F:copper ion binding"/>
    <property type="evidence" value="ECO:0007669"/>
    <property type="project" value="InterPro"/>
</dbReference>
<dbReference type="FunFam" id="2.60.40.1210:FF:000001">
    <property type="entry name" value="Monooxygenase, DBH-like 1, like"/>
    <property type="match status" value="1"/>
</dbReference>
<dbReference type="Pfam" id="PF03351">
    <property type="entry name" value="DOMON"/>
    <property type="match status" value="1"/>
</dbReference>
<sequence>MKVLAIFISIASLLAGCHCSDDLASSYQFNVTLVQDSYWLYWNFSKTAEEIKFAVRVKTTGWIGFGLSPNGQMPGSDVVIGWLDGQGTHFNDRYATARSTPPIDAKQDWFLTSAKEDNGYTVLEFNRKFKTCDDHDLDIQYDTARVICSWNNEKPTLNSDGTYSISAHTNVGGKHVNLLGGSPDPPKIQDNAGTFTVAAKEARVPNVDTTYWCEAMKLPQAVLQNEKYIVKYSPNITIGSEPHVHHMLLYTCDGLEESDLVSGGDCFDGSVSSRVTACTSQSELLAGWSVGGSDFIYPEDVSFPIGGPNSPQYIVIEIHYNNPNLLSNIIDSSGLIFTYEESPREHSAGVMVVGHEIDYKMVIPPNSPNFTVTSVCSDSCTRQNFPSGGINVIGSMLHTHYTGVGLSLRRVKQTTCDGVTYYEEVKPVDRNLRFDFNYQQTTHLPQPVNVLPGETLMLQCHYDTTQRTGVTLGGLSTREEMCFTILVYYPKIDNEFCLSSPMYDKYNDFVDQHVPDQHKAAFRALVPERSSKSDYQITFDLLEWNKTQIAAFEQLVYTTGTQRSVCPSEIVNTVPSLSCLYETTDTCTGQEPPTCCERINGIEVTASSASALHLCIFLILTAVAVSIFLTGLC</sequence>
<evidence type="ECO:0000256" key="5">
    <source>
        <dbReference type="ARBA" id="ARBA00023157"/>
    </source>
</evidence>
<dbReference type="GO" id="GO:0042420">
    <property type="term" value="P:dopamine catabolic process"/>
    <property type="evidence" value="ECO:0007669"/>
    <property type="project" value="TreeGrafter"/>
</dbReference>
<evidence type="ECO:0000256" key="2">
    <source>
        <dbReference type="ARBA" id="ARBA00010676"/>
    </source>
</evidence>
<keyword evidence="11" id="KW-1185">Reference proteome</keyword>
<accession>A0AAN0IZY8</accession>
<evidence type="ECO:0000259" key="9">
    <source>
        <dbReference type="PROSITE" id="PS50836"/>
    </source>
</evidence>
<organism evidence="10 11">
    <name type="scientific">Amphimedon queenslandica</name>
    <name type="common">Sponge</name>
    <dbReference type="NCBI Taxonomy" id="400682"/>
    <lineage>
        <taxon>Eukaryota</taxon>
        <taxon>Metazoa</taxon>
        <taxon>Porifera</taxon>
        <taxon>Demospongiae</taxon>
        <taxon>Heteroscleromorpha</taxon>
        <taxon>Haplosclerida</taxon>
        <taxon>Niphatidae</taxon>
        <taxon>Amphimedon</taxon>
    </lineage>
</organism>
<dbReference type="InterPro" id="IPR008977">
    <property type="entry name" value="PHM/PNGase_F_dom_sf"/>
</dbReference>
<dbReference type="AlphaFoldDB" id="A0AAN0IZY8"/>
<keyword evidence="7" id="KW-1133">Transmembrane helix</keyword>
<dbReference type="InterPro" id="IPR005018">
    <property type="entry name" value="DOMON_domain"/>
</dbReference>
<protein>
    <recommendedName>
        <fullName evidence="9">DOMON domain-containing protein</fullName>
    </recommendedName>
</protein>
<dbReference type="Gene3D" id="2.60.120.310">
    <property type="entry name" value="Copper type II, ascorbate-dependent monooxygenase, N-terminal domain"/>
    <property type="match status" value="1"/>
</dbReference>
<evidence type="ECO:0000256" key="8">
    <source>
        <dbReference type="SAM" id="SignalP"/>
    </source>
</evidence>
<dbReference type="GO" id="GO:0004500">
    <property type="term" value="F:dopamine beta-monooxygenase activity"/>
    <property type="evidence" value="ECO:0007669"/>
    <property type="project" value="InterPro"/>
</dbReference>
<keyword evidence="3 8" id="KW-0732">Signal</keyword>
<evidence type="ECO:0000313" key="11">
    <source>
        <dbReference type="Proteomes" id="UP000007879"/>
    </source>
</evidence>
<dbReference type="Gene3D" id="2.60.40.1210">
    <property type="entry name" value="Cellobiose dehydrogenase, cytochrome domain"/>
    <property type="match status" value="1"/>
</dbReference>
<dbReference type="RefSeq" id="XP_019850107.1">
    <property type="nucleotide sequence ID" value="XM_019994548.1"/>
</dbReference>
<dbReference type="GO" id="GO:0030667">
    <property type="term" value="C:secretory granule membrane"/>
    <property type="evidence" value="ECO:0007669"/>
    <property type="project" value="TreeGrafter"/>
</dbReference>
<keyword evidence="5" id="KW-1015">Disulfide bond</keyword>
<dbReference type="InterPro" id="IPR000945">
    <property type="entry name" value="DBH-like"/>
</dbReference>
<dbReference type="SUPFAM" id="SSF49742">
    <property type="entry name" value="PHM/PNGase F"/>
    <property type="match status" value="2"/>
</dbReference>
<keyword evidence="7" id="KW-0812">Transmembrane</keyword>
<dbReference type="InterPro" id="IPR045266">
    <property type="entry name" value="DOH_DOMON"/>
</dbReference>
<dbReference type="EnsemblMetazoa" id="XM_019994548.1">
    <property type="protein sequence ID" value="XP_019850107.1"/>
    <property type="gene ID" value="LOC109580940"/>
</dbReference>
<dbReference type="PRINTS" id="PR00767">
    <property type="entry name" value="DBMONOXGNASE"/>
</dbReference>
<dbReference type="InterPro" id="IPR028460">
    <property type="entry name" value="Tbh/DBH"/>
</dbReference>